<evidence type="ECO:0000313" key="2">
    <source>
        <dbReference type="Proteomes" id="UP000606600"/>
    </source>
</evidence>
<gene>
    <name evidence="1" type="ORF">IDJ77_20855</name>
</gene>
<reference evidence="1 2" key="1">
    <citation type="submission" date="2020-09" db="EMBL/GenBank/DDBJ databases">
        <title>Novel species of Mucilaginibacter isolated from a glacier on the Tibetan Plateau.</title>
        <authorList>
            <person name="Liu Q."/>
            <person name="Xin Y.-H."/>
        </authorList>
    </citation>
    <scope>NUCLEOTIDE SEQUENCE [LARGE SCALE GENOMIC DNA]</scope>
    <source>
        <strain evidence="1 2">ZT4R22</strain>
    </source>
</reference>
<accession>A0ABR7WVF5</accession>
<dbReference type="EMBL" id="JACWMY010000011">
    <property type="protein sequence ID" value="MBD1366275.1"/>
    <property type="molecule type" value="Genomic_DNA"/>
</dbReference>
<sequence>MATQFITNDNGEKTSVIIPINEYEDLIHSHHLNLELTDEYKQMIDKMLEEEANGEVTYISEEVIRKRFER</sequence>
<organism evidence="1 2">
    <name type="scientific">Mucilaginibacter pankratovii</name>
    <dbReference type="NCBI Taxonomy" id="2772110"/>
    <lineage>
        <taxon>Bacteria</taxon>
        <taxon>Pseudomonadati</taxon>
        <taxon>Bacteroidota</taxon>
        <taxon>Sphingobacteriia</taxon>
        <taxon>Sphingobacteriales</taxon>
        <taxon>Sphingobacteriaceae</taxon>
        <taxon>Mucilaginibacter</taxon>
    </lineage>
</organism>
<dbReference type="RefSeq" id="WP_191190915.1">
    <property type="nucleotide sequence ID" value="NZ_JACWMY010000011.1"/>
</dbReference>
<keyword evidence="2" id="KW-1185">Reference proteome</keyword>
<evidence type="ECO:0000313" key="1">
    <source>
        <dbReference type="EMBL" id="MBD1366275.1"/>
    </source>
</evidence>
<protein>
    <submittedName>
        <fullName evidence="1">Uncharacterized protein</fullName>
    </submittedName>
</protein>
<proteinExistence type="predicted"/>
<name>A0ABR7WVF5_9SPHI</name>
<comment type="caution">
    <text evidence="1">The sequence shown here is derived from an EMBL/GenBank/DDBJ whole genome shotgun (WGS) entry which is preliminary data.</text>
</comment>
<dbReference type="Proteomes" id="UP000606600">
    <property type="component" value="Unassembled WGS sequence"/>
</dbReference>